<keyword evidence="1" id="KW-0472">Membrane</keyword>
<evidence type="ECO:0000313" key="2">
    <source>
        <dbReference type="EMBL" id="EJT52868.1"/>
    </source>
</evidence>
<dbReference type="AlphaFoldDB" id="J5RIQ3"/>
<accession>J5RIQ3</accession>
<feature type="transmembrane region" description="Helical" evidence="1">
    <location>
        <begin position="101"/>
        <end position="119"/>
    </location>
</feature>
<evidence type="ECO:0000256" key="1">
    <source>
        <dbReference type="SAM" id="Phobius"/>
    </source>
</evidence>
<proteinExistence type="predicted"/>
<dbReference type="Proteomes" id="UP000002748">
    <property type="component" value="Unassembled WGS sequence"/>
</dbReference>
<feature type="transmembrane region" description="Helical" evidence="1">
    <location>
        <begin position="239"/>
        <end position="264"/>
    </location>
</feature>
<feature type="transmembrane region" description="Helical" evidence="1">
    <location>
        <begin position="173"/>
        <end position="198"/>
    </location>
</feature>
<name>J5RIQ3_TRIAS</name>
<dbReference type="KEGG" id="tasa:A1Q1_00773"/>
<reference evidence="2 3" key="1">
    <citation type="journal article" date="2012" name="Eukaryot. Cell">
        <title>Draft genome sequence of CBS 2479, the standard type strain of Trichosporon asahii.</title>
        <authorList>
            <person name="Yang R.Y."/>
            <person name="Li H.T."/>
            <person name="Zhu H."/>
            <person name="Zhou G.P."/>
            <person name="Wang M."/>
            <person name="Wang L."/>
        </authorList>
    </citation>
    <scope>NUCLEOTIDE SEQUENCE [LARGE SCALE GENOMIC DNA]</scope>
    <source>
        <strain evidence="3">ATCC 90039 / CBS 2479 / JCM 2466 / KCTC 7840 / NCYC 2677 / UAMH 7654</strain>
    </source>
</reference>
<dbReference type="GeneID" id="25984287"/>
<dbReference type="HOGENOM" id="CLU_1008974_0_0_1"/>
<organism evidence="2 3">
    <name type="scientific">Trichosporon asahii var. asahii (strain ATCC 90039 / CBS 2479 / JCM 2466 / KCTC 7840 / NBRC 103889/ NCYC 2677 / UAMH 7654)</name>
    <name type="common">Yeast</name>
    <dbReference type="NCBI Taxonomy" id="1186058"/>
    <lineage>
        <taxon>Eukaryota</taxon>
        <taxon>Fungi</taxon>
        <taxon>Dikarya</taxon>
        <taxon>Basidiomycota</taxon>
        <taxon>Agaricomycotina</taxon>
        <taxon>Tremellomycetes</taxon>
        <taxon>Trichosporonales</taxon>
        <taxon>Trichosporonaceae</taxon>
        <taxon>Trichosporon</taxon>
    </lineage>
</organism>
<evidence type="ECO:0000313" key="3">
    <source>
        <dbReference type="Proteomes" id="UP000002748"/>
    </source>
</evidence>
<dbReference type="VEuPathDB" id="FungiDB:A1Q1_00773"/>
<keyword evidence="1" id="KW-0812">Transmembrane</keyword>
<protein>
    <submittedName>
        <fullName evidence="2">Uncharacterized protein</fullName>
    </submittedName>
</protein>
<keyword evidence="1" id="KW-1133">Transmembrane helix</keyword>
<dbReference type="RefSeq" id="XP_014183942.1">
    <property type="nucleotide sequence ID" value="XM_014328467.1"/>
</dbReference>
<dbReference type="EMBL" id="ALBS01000013">
    <property type="protein sequence ID" value="EJT52868.1"/>
    <property type="molecule type" value="Genomic_DNA"/>
</dbReference>
<sequence length="276" mass="30688">MPSQAPSPTPEGTFWSRPLGIWAERHHVGLLTYCPYLSLYWSSKLFWHFRQSEITDFVKWLEANGRTVTVPDCPKGYSVYAADSALGCKADIVIVVDAATTLVWILLGAGYTGLVLVLLRKARDAGITLSFPWAPRYIPHGVDGRPIDRYAGARPPKPPGPPAERPVHLPIPWFLEVGLGIMTTLSVVVFFDILWTLLIQTWAFESPDTPVCQRGGSWFPVYVYEFGGGSQRCDRTWRIVMLAVLYTFNAAVAAAANGLSLVLLQREILYDGFGWA</sequence>
<comment type="caution">
    <text evidence="2">The sequence shown here is derived from an EMBL/GenBank/DDBJ whole genome shotgun (WGS) entry which is preliminary data.</text>
</comment>
<gene>
    <name evidence="2" type="ORF">A1Q1_00773</name>
</gene>